<reference evidence="5 6" key="1">
    <citation type="submission" date="2017-07" db="EMBL/GenBank/DDBJ databases">
        <authorList>
            <person name="Sun Z.S."/>
            <person name="Albrecht U."/>
            <person name="Echele G."/>
            <person name="Lee C.C."/>
        </authorList>
    </citation>
    <scope>NUCLEOTIDE SEQUENCE [LARGE SCALE GENOMIC DNA]</scope>
    <source>
        <strain evidence="5 6">CGMCC 1.12710</strain>
    </source>
</reference>
<comment type="cofactor">
    <cofactor evidence="1">
        <name>L-ascorbate</name>
        <dbReference type="ChEBI" id="CHEBI:38290"/>
    </cofactor>
</comment>
<dbReference type="Gene3D" id="2.60.120.620">
    <property type="entry name" value="q2cbj1_9rhob like domain"/>
    <property type="match status" value="1"/>
</dbReference>
<dbReference type="OrthoDB" id="9783171at2"/>
<accession>A0A239PQ55</accession>
<evidence type="ECO:0000313" key="6">
    <source>
        <dbReference type="Proteomes" id="UP000198346"/>
    </source>
</evidence>
<keyword evidence="6" id="KW-1185">Reference proteome</keyword>
<name>A0A239PQ55_9PROT</name>
<evidence type="ECO:0000256" key="3">
    <source>
        <dbReference type="ARBA" id="ARBA00023002"/>
    </source>
</evidence>
<dbReference type="PANTHER" id="PTHR12117">
    <property type="entry name" value="HISTONE ACETYLTRANSFERASE COMPLEX"/>
    <property type="match status" value="1"/>
</dbReference>
<dbReference type="GO" id="GO:0006449">
    <property type="term" value="P:regulation of translational termination"/>
    <property type="evidence" value="ECO:0007669"/>
    <property type="project" value="TreeGrafter"/>
</dbReference>
<feature type="domain" description="Prolyl 4-hydroxylase alpha subunit" evidence="4">
    <location>
        <begin position="27"/>
        <end position="242"/>
    </location>
</feature>
<organism evidence="5 6">
    <name type="scientific">Amphiplicatus metriothermophilus</name>
    <dbReference type="NCBI Taxonomy" id="1519374"/>
    <lineage>
        <taxon>Bacteria</taxon>
        <taxon>Pseudomonadati</taxon>
        <taxon>Pseudomonadota</taxon>
        <taxon>Alphaproteobacteria</taxon>
        <taxon>Parvularculales</taxon>
        <taxon>Parvularculaceae</taxon>
        <taxon>Amphiplicatus</taxon>
    </lineage>
</organism>
<evidence type="ECO:0000313" key="5">
    <source>
        <dbReference type="EMBL" id="SNT72270.1"/>
    </source>
</evidence>
<dbReference type="GO" id="GO:0005737">
    <property type="term" value="C:cytoplasm"/>
    <property type="evidence" value="ECO:0007669"/>
    <property type="project" value="TreeGrafter"/>
</dbReference>
<dbReference type="EMBL" id="FZQA01000002">
    <property type="protein sequence ID" value="SNT72270.1"/>
    <property type="molecule type" value="Genomic_DNA"/>
</dbReference>
<keyword evidence="2" id="KW-0223">Dioxygenase</keyword>
<proteinExistence type="predicted"/>
<dbReference type="Proteomes" id="UP000198346">
    <property type="component" value="Unassembled WGS sequence"/>
</dbReference>
<dbReference type="AlphaFoldDB" id="A0A239PQ55"/>
<dbReference type="SMART" id="SM00702">
    <property type="entry name" value="P4Hc"/>
    <property type="match status" value="1"/>
</dbReference>
<keyword evidence="3" id="KW-0560">Oxidoreductase</keyword>
<evidence type="ECO:0000256" key="1">
    <source>
        <dbReference type="ARBA" id="ARBA00001961"/>
    </source>
</evidence>
<evidence type="ECO:0000256" key="2">
    <source>
        <dbReference type="ARBA" id="ARBA00022964"/>
    </source>
</evidence>
<dbReference type="PANTHER" id="PTHR12117:SF0">
    <property type="entry name" value="PROLYL 3-HYDROXYLASE OGFOD1"/>
    <property type="match status" value="1"/>
</dbReference>
<dbReference type="Pfam" id="PF13661">
    <property type="entry name" value="2OG-FeII_Oxy_4"/>
    <property type="match status" value="1"/>
</dbReference>
<dbReference type="GO" id="GO:0031418">
    <property type="term" value="F:L-ascorbic acid binding"/>
    <property type="evidence" value="ECO:0007669"/>
    <property type="project" value="InterPro"/>
</dbReference>
<dbReference type="InterPro" id="IPR006620">
    <property type="entry name" value="Pro_4_hyd_alph"/>
</dbReference>
<evidence type="ECO:0000259" key="4">
    <source>
        <dbReference type="SMART" id="SM00702"/>
    </source>
</evidence>
<dbReference type="GO" id="GO:0005506">
    <property type="term" value="F:iron ion binding"/>
    <property type="evidence" value="ECO:0007669"/>
    <property type="project" value="InterPro"/>
</dbReference>
<gene>
    <name evidence="5" type="ORF">SAMN06297382_1308</name>
</gene>
<dbReference type="GO" id="GO:0031543">
    <property type="term" value="F:peptidyl-proline dioxygenase activity"/>
    <property type="evidence" value="ECO:0007669"/>
    <property type="project" value="TreeGrafter"/>
</dbReference>
<dbReference type="InterPro" id="IPR039558">
    <property type="entry name" value="TPA1/OFD1_N"/>
</dbReference>
<sequence>MTDAETLVLRLNPRLDPEPFARAYARDRIVRIPDILDPETAEGVYEVLTRATPWRLVYADANGRAVHMSQEQIRRLGREETARLQAELMERARRNVGYAYNCYPMIEAYLGGWDRGHPIHLLTEFLNSPEFLEFGRKIIGAPLITKADAQATFYAPGHYLTRHVDDGERRERRAAYTLSFTRNWQPDWGGLLLLLDRNLDIARGFLPRFNVLTLFDGMMVHTVSCVSPFAGGGRYSVTGWLRDDPTRKDMIEKGAAYDRPPLKPYYFGEPCPN</sequence>
<protein>
    <submittedName>
        <fullName evidence="5">Proline 4-hydroxylase (Includes Rps23 Pro-64 3,4-dihydroxylase Tpa1), contains SM-20 domain</fullName>
    </submittedName>
</protein>
<dbReference type="InterPro" id="IPR051842">
    <property type="entry name" value="uS12_prolyl_hydroxylase"/>
</dbReference>
<dbReference type="RefSeq" id="WP_089411777.1">
    <property type="nucleotide sequence ID" value="NZ_FZQA01000002.1"/>
</dbReference>